<dbReference type="STRING" id="1798709.A2538_05045"/>
<dbReference type="Proteomes" id="UP000178254">
    <property type="component" value="Unassembled WGS sequence"/>
</dbReference>
<evidence type="ECO:0000313" key="3">
    <source>
        <dbReference type="Proteomes" id="UP000178254"/>
    </source>
</evidence>
<dbReference type="InterPro" id="IPR001173">
    <property type="entry name" value="Glyco_trans_2-like"/>
</dbReference>
<protein>
    <recommendedName>
        <fullName evidence="1">Glycosyltransferase 2-like domain-containing protein</fullName>
    </recommendedName>
</protein>
<dbReference type="Gene3D" id="3.90.550.10">
    <property type="entry name" value="Spore Coat Polysaccharide Biosynthesis Protein SpsA, Chain A"/>
    <property type="match status" value="2"/>
</dbReference>
<organism evidence="2 3">
    <name type="scientific">Candidatus Magasanikbacteria bacterium RIFOXYD2_FULL_41_14</name>
    <dbReference type="NCBI Taxonomy" id="1798709"/>
    <lineage>
        <taxon>Bacteria</taxon>
        <taxon>Candidatus Magasanikiibacteriota</taxon>
    </lineage>
</organism>
<dbReference type="Pfam" id="PF00535">
    <property type="entry name" value="Glycos_transf_2"/>
    <property type="match status" value="2"/>
</dbReference>
<reference evidence="2 3" key="1">
    <citation type="journal article" date="2016" name="Nat. Commun.">
        <title>Thousands of microbial genomes shed light on interconnected biogeochemical processes in an aquifer system.</title>
        <authorList>
            <person name="Anantharaman K."/>
            <person name="Brown C.T."/>
            <person name="Hug L.A."/>
            <person name="Sharon I."/>
            <person name="Castelle C.J."/>
            <person name="Probst A.J."/>
            <person name="Thomas B.C."/>
            <person name="Singh A."/>
            <person name="Wilkins M.J."/>
            <person name="Karaoz U."/>
            <person name="Brodie E.L."/>
            <person name="Williams K.H."/>
            <person name="Hubbard S.S."/>
            <person name="Banfield J.F."/>
        </authorList>
    </citation>
    <scope>NUCLEOTIDE SEQUENCE [LARGE SCALE GENOMIC DNA]</scope>
</reference>
<dbReference type="PANTHER" id="PTHR43685:SF11">
    <property type="entry name" value="GLYCOSYLTRANSFERASE TAGX-RELATED"/>
    <property type="match status" value="1"/>
</dbReference>
<evidence type="ECO:0000259" key="1">
    <source>
        <dbReference type="Pfam" id="PF00535"/>
    </source>
</evidence>
<feature type="domain" description="Glycosyltransferase 2-like" evidence="1">
    <location>
        <begin position="96"/>
        <end position="201"/>
    </location>
</feature>
<dbReference type="EMBL" id="MFRE01000005">
    <property type="protein sequence ID" value="OGH95020.1"/>
    <property type="molecule type" value="Genomic_DNA"/>
</dbReference>
<dbReference type="CDD" id="cd00761">
    <property type="entry name" value="Glyco_tranf_GTA_type"/>
    <property type="match status" value="1"/>
</dbReference>
<accession>A0A1F6PG31</accession>
<comment type="caution">
    <text evidence="2">The sequence shown here is derived from an EMBL/GenBank/DDBJ whole genome shotgun (WGS) entry which is preliminary data.</text>
</comment>
<gene>
    <name evidence="2" type="ORF">A2538_05045</name>
</gene>
<dbReference type="SUPFAM" id="SSF53448">
    <property type="entry name" value="Nucleotide-diphospho-sugar transferases"/>
    <property type="match status" value="1"/>
</dbReference>
<sequence length="290" mass="33309">MQKLISVIIPVYNHAHTLKKSLDSLVCQTYKNLEVIIVNDGSTDNFGEEINKILSNCHSRVGGNPDTQPLDPRFSAYGGSALGMTQDDKVIFDFGDVPIKIINQTNQGAPVARNRGFKEAHGEYVIFWDADTIAKPEMLAKMAQVLENSATCHCEECSDAAIPGHNTHPSYVYCDYKFGWKKMKSRAFDVVSLKNNNYIDTTSLVRSKDFCGFDESLKRFQDWDLWLTMLENKKTGIYLPEYLYTKIIHGRKGYSQWLPSFMYKLPWRTKKVKQYEVAREIILKKHNIWT</sequence>
<dbReference type="AlphaFoldDB" id="A0A1F6PG31"/>
<dbReference type="InterPro" id="IPR050834">
    <property type="entry name" value="Glycosyltransf_2"/>
</dbReference>
<dbReference type="InterPro" id="IPR029044">
    <property type="entry name" value="Nucleotide-diphossugar_trans"/>
</dbReference>
<proteinExistence type="predicted"/>
<name>A0A1F6PG31_9BACT</name>
<evidence type="ECO:0000313" key="2">
    <source>
        <dbReference type="EMBL" id="OGH95020.1"/>
    </source>
</evidence>
<dbReference type="PANTHER" id="PTHR43685">
    <property type="entry name" value="GLYCOSYLTRANSFERASE"/>
    <property type="match status" value="1"/>
</dbReference>
<feature type="domain" description="Glycosyltransferase 2-like" evidence="1">
    <location>
        <begin position="6"/>
        <end position="54"/>
    </location>
</feature>